<keyword evidence="2" id="KW-0961">Cell wall biogenesis/degradation</keyword>
<comment type="function">
    <text evidence="2">The lipid II isoglutaminyl synthase complex catalyzes the formation of alpha-D-isoglutamine in the cell wall lipid II stem peptide. The GatD subunit catalyzes the hydrolysis of glutamine to glutamate and ammonia. The resulting ammonia molecule is channeled to the active site of MurT.</text>
</comment>
<keyword evidence="5" id="KW-1185">Reference proteome</keyword>
<dbReference type="Gene3D" id="3.40.50.880">
    <property type="match status" value="1"/>
</dbReference>
<dbReference type="HAMAP" id="MF_02213">
    <property type="entry name" value="Lipid_II_synth_GatD"/>
    <property type="match status" value="1"/>
</dbReference>
<accession>A0A1H9CRI9</accession>
<dbReference type="Pfam" id="PF07685">
    <property type="entry name" value="GATase_3"/>
    <property type="match status" value="1"/>
</dbReference>
<dbReference type="EMBL" id="FOFA01000002">
    <property type="protein sequence ID" value="SEQ03677.1"/>
    <property type="molecule type" value="Genomic_DNA"/>
</dbReference>
<comment type="pathway">
    <text evidence="2">Cell wall biogenesis; peptidoglycan biosynthesis.</text>
</comment>
<dbReference type="SUPFAM" id="SSF52317">
    <property type="entry name" value="Class I glutamine amidotransferase-like"/>
    <property type="match status" value="1"/>
</dbReference>
<evidence type="ECO:0000256" key="1">
    <source>
        <dbReference type="ARBA" id="ARBA00022962"/>
    </source>
</evidence>
<keyword evidence="2" id="KW-0436">Ligase</keyword>
<comment type="similarity">
    <text evidence="2">Belongs to the CobB/CobQ family. GatD subfamily.</text>
</comment>
<evidence type="ECO:0000313" key="4">
    <source>
        <dbReference type="EMBL" id="SEQ03677.1"/>
    </source>
</evidence>
<dbReference type="InterPro" id="IPR011698">
    <property type="entry name" value="GATase_3"/>
</dbReference>
<dbReference type="EC" id="3.5.1.2" evidence="2"/>
<dbReference type="AlphaFoldDB" id="A0A1H9CRI9"/>
<comment type="catalytic activity">
    <reaction evidence="2">
        <text>L-glutamine + H2O = L-glutamate + NH4(+)</text>
        <dbReference type="Rhea" id="RHEA:15889"/>
        <dbReference type="ChEBI" id="CHEBI:15377"/>
        <dbReference type="ChEBI" id="CHEBI:28938"/>
        <dbReference type="ChEBI" id="CHEBI:29985"/>
        <dbReference type="ChEBI" id="CHEBI:58359"/>
        <dbReference type="EC" id="3.5.1.2"/>
    </reaction>
</comment>
<keyword evidence="2" id="KW-0133">Cell shape</keyword>
<gene>
    <name evidence="2" type="primary">gatD</name>
    <name evidence="4" type="ORF">SAMN05421756_102299</name>
</gene>
<dbReference type="CDD" id="cd01750">
    <property type="entry name" value="GATase1_CobQ"/>
    <property type="match status" value="1"/>
</dbReference>
<evidence type="ECO:0000256" key="2">
    <source>
        <dbReference type="HAMAP-Rule" id="MF_02213"/>
    </source>
</evidence>
<dbReference type="PANTHER" id="PTHR21343">
    <property type="entry name" value="DETHIOBIOTIN SYNTHETASE"/>
    <property type="match status" value="1"/>
</dbReference>
<dbReference type="GO" id="GO:0004359">
    <property type="term" value="F:glutaminase activity"/>
    <property type="evidence" value="ECO:0007669"/>
    <property type="project" value="UniProtKB-UniRule"/>
</dbReference>
<dbReference type="Proteomes" id="UP000198504">
    <property type="component" value="Unassembled WGS sequence"/>
</dbReference>
<organism evidence="4 5">
    <name type="scientific">Microlunatus flavus</name>
    <dbReference type="NCBI Taxonomy" id="1036181"/>
    <lineage>
        <taxon>Bacteria</taxon>
        <taxon>Bacillati</taxon>
        <taxon>Actinomycetota</taxon>
        <taxon>Actinomycetes</taxon>
        <taxon>Propionibacteriales</taxon>
        <taxon>Propionibacteriaceae</taxon>
        <taxon>Microlunatus</taxon>
    </lineage>
</organism>
<dbReference type="InterPro" id="IPR043702">
    <property type="entry name" value="Lipid_II_synth_GatD"/>
</dbReference>
<feature type="binding site" evidence="2">
    <location>
        <position position="151"/>
    </location>
    <ligand>
        <name>substrate</name>
    </ligand>
</feature>
<dbReference type="GO" id="GO:0008360">
    <property type="term" value="P:regulation of cell shape"/>
    <property type="evidence" value="ECO:0007669"/>
    <property type="project" value="UniProtKB-KW"/>
</dbReference>
<dbReference type="InterPro" id="IPR033949">
    <property type="entry name" value="CobQ_GATase1"/>
</dbReference>
<keyword evidence="2" id="KW-0378">Hydrolase</keyword>
<dbReference type="GO" id="GO:0071555">
    <property type="term" value="P:cell wall organization"/>
    <property type="evidence" value="ECO:0007669"/>
    <property type="project" value="UniProtKB-KW"/>
</dbReference>
<sequence>MSTPSLMNDVAGTYGPGDGPRVEVVLVYQSLLGIYGDRGNATVLARRLAWRGFDAVLTVVEPGDPLPDTGQVYLLGGGEDAAQISAVRALQADGGLHRAVDRGAVVFAVCAGYQIAGRTFTVGDPTVPGGEDQVIEGLGLLDVTTTRGPRRAVGEILSRWRRSSGAPDDADDSALLSGFENHGGWTRLGPDAQPLADVEVGVGNCADGTEGAVNGTVIGTYPHGPVLARNPALADHLLELALGEELAPLPRPEIDALRRQRLAAVRHLR</sequence>
<dbReference type="PROSITE" id="PS51274">
    <property type="entry name" value="GATASE_COBBQ"/>
    <property type="match status" value="1"/>
</dbReference>
<dbReference type="UniPathway" id="UPA00219"/>
<dbReference type="EC" id="6.3.5.13" evidence="2"/>
<dbReference type="GO" id="GO:0009252">
    <property type="term" value="P:peptidoglycan biosynthetic process"/>
    <property type="evidence" value="ECO:0007669"/>
    <property type="project" value="UniProtKB-UniRule"/>
</dbReference>
<dbReference type="InterPro" id="IPR029062">
    <property type="entry name" value="Class_I_gatase-like"/>
</dbReference>
<dbReference type="PANTHER" id="PTHR21343:SF9">
    <property type="entry name" value="LIPID II ISOGLUTAMINYL SYNTHASE (GLUTAMINE-HYDROLYZING) SUBUNIT GATD"/>
    <property type="match status" value="1"/>
</dbReference>
<keyword evidence="2" id="KW-0573">Peptidoglycan synthesis</keyword>
<reference evidence="5" key="1">
    <citation type="submission" date="2016-10" db="EMBL/GenBank/DDBJ databases">
        <authorList>
            <person name="Varghese N."/>
            <person name="Submissions S."/>
        </authorList>
    </citation>
    <scope>NUCLEOTIDE SEQUENCE [LARGE SCALE GENOMIC DNA]</scope>
    <source>
        <strain evidence="5">CGMCC 4.6856</strain>
    </source>
</reference>
<comment type="subunit">
    <text evidence="2">Forms a heterodimer with MurT.</text>
</comment>
<evidence type="ECO:0000313" key="5">
    <source>
        <dbReference type="Proteomes" id="UP000198504"/>
    </source>
</evidence>
<comment type="catalytic activity">
    <reaction evidence="2">
        <text>beta-D-GlcNAc-(1-&gt;4)-Mur2Ac(oyl-L-Ala-gamma-D-Glu-L-Lys-D-Ala-D-Ala)-di-trans,octa-cis-undecaprenyl diphosphate + L-glutamine + ATP + H2O = beta-D-GlcNAc-(1-&gt;4)-Mur2Ac(oyl-L-Ala-D-isoglutaminyl-L-Lys-D-Ala-D-Ala)-di-trans,octa-cis-undecaprenyl diphosphate + L-glutamate + ADP + phosphate + H(+)</text>
        <dbReference type="Rhea" id="RHEA:57928"/>
        <dbReference type="ChEBI" id="CHEBI:15377"/>
        <dbReference type="ChEBI" id="CHEBI:15378"/>
        <dbReference type="ChEBI" id="CHEBI:29985"/>
        <dbReference type="ChEBI" id="CHEBI:30616"/>
        <dbReference type="ChEBI" id="CHEBI:43474"/>
        <dbReference type="ChEBI" id="CHEBI:58359"/>
        <dbReference type="ChEBI" id="CHEBI:60033"/>
        <dbReference type="ChEBI" id="CHEBI:62233"/>
        <dbReference type="ChEBI" id="CHEBI:456216"/>
        <dbReference type="EC" id="6.3.5.13"/>
    </reaction>
</comment>
<name>A0A1H9CRI9_9ACTN</name>
<proteinExistence type="inferred from homology"/>
<feature type="active site" evidence="2">
    <location>
        <position position="223"/>
    </location>
</feature>
<dbReference type="GO" id="GO:0009236">
    <property type="term" value="P:cobalamin biosynthetic process"/>
    <property type="evidence" value="ECO:0007669"/>
    <property type="project" value="InterPro"/>
</dbReference>
<protein>
    <recommendedName>
        <fullName evidence="2">Lipid II isoglutaminyl synthase (glutamine-hydrolyzing) subunit GatD</fullName>
        <ecNumber evidence="2">6.3.5.13</ecNumber>
    </recommendedName>
    <alternativeName>
        <fullName evidence="2">Lipid II isoglutaminyl synthase glutaminase subunit</fullName>
        <ecNumber evidence="2">3.5.1.2</ecNumber>
    </alternativeName>
</protein>
<dbReference type="GO" id="GO:0140282">
    <property type="term" value="F:carbon-nitrogen ligase activity on lipid II"/>
    <property type="evidence" value="ECO:0007669"/>
    <property type="project" value="UniProtKB-UniRule"/>
</dbReference>
<dbReference type="STRING" id="1036181.SAMN05421756_102299"/>
<keyword evidence="1 2" id="KW-0315">Glutamine amidotransferase</keyword>
<feature type="active site" description="Nucleophile" evidence="2">
    <location>
        <position position="110"/>
    </location>
</feature>
<feature type="domain" description="CobB/CobQ-like glutamine amidotransferase" evidence="3">
    <location>
        <begin position="24"/>
        <end position="230"/>
    </location>
</feature>
<evidence type="ECO:0000259" key="3">
    <source>
        <dbReference type="Pfam" id="PF07685"/>
    </source>
</evidence>